<evidence type="ECO:0000313" key="12">
    <source>
        <dbReference type="Proteomes" id="UP000017052"/>
    </source>
</evidence>
<dbReference type="GeneID" id="95359508"/>
<keyword evidence="12" id="KW-1185">Reference proteome</keyword>
<gene>
    <name evidence="11" type="ORF">HMPREF0682_1056</name>
</gene>
<sequence length="403" mass="43321">MGPVVTVLLGFVLGAMVGAALALVLAWGHRARVRMAEPPPVVDPEVPEVLDAFRQPVVVAGPHDELLYANAPARTIGLVRGTRIGIAEVLEAVRAARRTGEGADREVMLGAADDAPSRQLQVRIRPLAREAVLVVGDDRSALIRVDESKRDLVANISHELKTPVGALQVLAETVQEAADEPEAVRHFAGRMLVESTRLGELVQQIIELGRLQSDDPLGDAAPVDIDEIVQTAAGRAREACQARRISFSIAGDEGLRVIGDRHQLRVALSNLVENAISYSDPGARVAVTVRDVDEDGDRWVDIAVTDNGIGIGEEDQERIFERFYRVDYARSRENGGTGLGLSIVKHVAVAHGGGIRLWSRPGRGSTFTMRLPALVDPVEHNDGTGHDDMVGRGDGAGRREEVA</sequence>
<accession>U2S7E9</accession>
<evidence type="ECO:0000256" key="7">
    <source>
        <dbReference type="ARBA" id="ARBA00023012"/>
    </source>
</evidence>
<keyword evidence="5" id="KW-0808">Transferase</keyword>
<comment type="caution">
    <text evidence="11">The sequence shown here is derived from an EMBL/GenBank/DDBJ whole genome shotgun (WGS) entry which is preliminary data.</text>
</comment>
<dbReference type="SUPFAM" id="SSF55874">
    <property type="entry name" value="ATPase domain of HSP90 chaperone/DNA topoisomerase II/histidine kinase"/>
    <property type="match status" value="1"/>
</dbReference>
<keyword evidence="7" id="KW-0902">Two-component regulatory system</keyword>
<protein>
    <recommendedName>
        <fullName evidence="8">Sensor-like histidine kinase SenX3</fullName>
        <ecNumber evidence="3">2.7.13.3</ecNumber>
    </recommendedName>
</protein>
<reference evidence="11" key="1">
    <citation type="submission" date="2013-08" db="EMBL/GenBank/DDBJ databases">
        <authorList>
            <person name="Durkin A.S."/>
            <person name="Haft D.R."/>
            <person name="McCorrison J."/>
            <person name="Torralba M."/>
            <person name="Gillis M."/>
            <person name="Haft D.H."/>
            <person name="Methe B."/>
            <person name="Sutton G."/>
            <person name="Nelson K.E."/>
        </authorList>
    </citation>
    <scope>NUCLEOTIDE SEQUENCE [LARGE SCALE GENOMIC DNA]</scope>
    <source>
        <strain evidence="11">F0233</strain>
    </source>
</reference>
<dbReference type="PANTHER" id="PTHR45453:SF1">
    <property type="entry name" value="PHOSPHATE REGULON SENSOR PROTEIN PHOR"/>
    <property type="match status" value="1"/>
</dbReference>
<dbReference type="InterPro" id="IPR050351">
    <property type="entry name" value="BphY/WalK/GraS-like"/>
</dbReference>
<dbReference type="CDD" id="cd00082">
    <property type="entry name" value="HisKA"/>
    <property type="match status" value="1"/>
</dbReference>
<dbReference type="CDD" id="cd00075">
    <property type="entry name" value="HATPase"/>
    <property type="match status" value="1"/>
</dbReference>
<keyword evidence="4" id="KW-0597">Phosphoprotein</keyword>
<dbReference type="GO" id="GO:0000155">
    <property type="term" value="F:phosphorelay sensor kinase activity"/>
    <property type="evidence" value="ECO:0007669"/>
    <property type="project" value="InterPro"/>
</dbReference>
<dbReference type="Gene3D" id="3.30.565.10">
    <property type="entry name" value="Histidine kinase-like ATPase, C-terminal domain"/>
    <property type="match status" value="1"/>
</dbReference>
<evidence type="ECO:0000256" key="6">
    <source>
        <dbReference type="ARBA" id="ARBA00022777"/>
    </source>
</evidence>
<feature type="region of interest" description="Disordered" evidence="9">
    <location>
        <begin position="378"/>
        <end position="403"/>
    </location>
</feature>
<dbReference type="GO" id="GO:0004721">
    <property type="term" value="F:phosphoprotein phosphatase activity"/>
    <property type="evidence" value="ECO:0007669"/>
    <property type="project" value="TreeGrafter"/>
</dbReference>
<dbReference type="PRINTS" id="PR00344">
    <property type="entry name" value="BCTRLSENSOR"/>
</dbReference>
<dbReference type="AlphaFoldDB" id="U2S7E9"/>
<dbReference type="InterPro" id="IPR036097">
    <property type="entry name" value="HisK_dim/P_sf"/>
</dbReference>
<dbReference type="InterPro" id="IPR036890">
    <property type="entry name" value="HATPase_C_sf"/>
</dbReference>
<comment type="subcellular location">
    <subcellularLocation>
        <location evidence="2">Cell membrane</location>
    </subcellularLocation>
</comment>
<dbReference type="EMBL" id="ACVN02000132">
    <property type="protein sequence ID" value="ERK58747.1"/>
    <property type="molecule type" value="Genomic_DNA"/>
</dbReference>
<evidence type="ECO:0000256" key="9">
    <source>
        <dbReference type="SAM" id="MobiDB-lite"/>
    </source>
</evidence>
<dbReference type="GO" id="GO:0005886">
    <property type="term" value="C:plasma membrane"/>
    <property type="evidence" value="ECO:0007669"/>
    <property type="project" value="UniProtKB-SubCell"/>
</dbReference>
<organism evidence="11 12">
    <name type="scientific">Propionibacterium acidifaciens F0233</name>
    <dbReference type="NCBI Taxonomy" id="553198"/>
    <lineage>
        <taxon>Bacteria</taxon>
        <taxon>Bacillati</taxon>
        <taxon>Actinomycetota</taxon>
        <taxon>Actinomycetes</taxon>
        <taxon>Propionibacteriales</taxon>
        <taxon>Propionibacteriaceae</taxon>
        <taxon>Propionibacterium</taxon>
    </lineage>
</organism>
<evidence type="ECO:0000256" key="4">
    <source>
        <dbReference type="ARBA" id="ARBA00022553"/>
    </source>
</evidence>
<dbReference type="Gene3D" id="1.10.287.130">
    <property type="match status" value="1"/>
</dbReference>
<evidence type="ECO:0000313" key="11">
    <source>
        <dbReference type="EMBL" id="ERK58747.1"/>
    </source>
</evidence>
<comment type="catalytic activity">
    <reaction evidence="1">
        <text>ATP + protein L-histidine = ADP + protein N-phospho-L-histidine.</text>
        <dbReference type="EC" id="2.7.13.3"/>
    </reaction>
</comment>
<dbReference type="InterPro" id="IPR004358">
    <property type="entry name" value="Sig_transdc_His_kin-like_C"/>
</dbReference>
<evidence type="ECO:0000256" key="8">
    <source>
        <dbReference type="ARBA" id="ARBA00039401"/>
    </source>
</evidence>
<keyword evidence="6 11" id="KW-0418">Kinase</keyword>
<dbReference type="RefSeq" id="WP_021797160.1">
    <property type="nucleotide sequence ID" value="NZ_ACVN02000132.1"/>
</dbReference>
<feature type="domain" description="Histidine kinase" evidence="10">
    <location>
        <begin position="155"/>
        <end position="375"/>
    </location>
</feature>
<dbReference type="Pfam" id="PF00512">
    <property type="entry name" value="HisKA"/>
    <property type="match status" value="1"/>
</dbReference>
<dbReference type="SUPFAM" id="SSF47384">
    <property type="entry name" value="Homodimeric domain of signal transducing histidine kinase"/>
    <property type="match status" value="1"/>
</dbReference>
<evidence type="ECO:0000256" key="5">
    <source>
        <dbReference type="ARBA" id="ARBA00022679"/>
    </source>
</evidence>
<dbReference type="GO" id="GO:0016036">
    <property type="term" value="P:cellular response to phosphate starvation"/>
    <property type="evidence" value="ECO:0007669"/>
    <property type="project" value="TreeGrafter"/>
</dbReference>
<proteinExistence type="predicted"/>
<evidence type="ECO:0000256" key="1">
    <source>
        <dbReference type="ARBA" id="ARBA00000085"/>
    </source>
</evidence>
<dbReference type="EC" id="2.7.13.3" evidence="3"/>
<dbReference type="InterPro" id="IPR003661">
    <property type="entry name" value="HisK_dim/P_dom"/>
</dbReference>
<evidence type="ECO:0000259" key="10">
    <source>
        <dbReference type="PROSITE" id="PS50109"/>
    </source>
</evidence>
<name>U2S7E9_9ACTN</name>
<dbReference type="PANTHER" id="PTHR45453">
    <property type="entry name" value="PHOSPHATE REGULON SENSOR PROTEIN PHOR"/>
    <property type="match status" value="1"/>
</dbReference>
<dbReference type="SMART" id="SM00388">
    <property type="entry name" value="HisKA"/>
    <property type="match status" value="1"/>
</dbReference>
<dbReference type="InterPro" id="IPR005467">
    <property type="entry name" value="His_kinase_dom"/>
</dbReference>
<evidence type="ECO:0000256" key="3">
    <source>
        <dbReference type="ARBA" id="ARBA00012438"/>
    </source>
</evidence>
<dbReference type="InterPro" id="IPR003594">
    <property type="entry name" value="HATPase_dom"/>
</dbReference>
<dbReference type="PROSITE" id="PS50109">
    <property type="entry name" value="HIS_KIN"/>
    <property type="match status" value="1"/>
</dbReference>
<dbReference type="Pfam" id="PF02518">
    <property type="entry name" value="HATPase_c"/>
    <property type="match status" value="1"/>
</dbReference>
<dbReference type="SMART" id="SM00387">
    <property type="entry name" value="HATPase_c"/>
    <property type="match status" value="1"/>
</dbReference>
<dbReference type="FunFam" id="3.30.565.10:FF:000006">
    <property type="entry name" value="Sensor histidine kinase WalK"/>
    <property type="match status" value="1"/>
</dbReference>
<evidence type="ECO:0000256" key="2">
    <source>
        <dbReference type="ARBA" id="ARBA00004236"/>
    </source>
</evidence>
<dbReference type="Proteomes" id="UP000017052">
    <property type="component" value="Unassembled WGS sequence"/>
</dbReference>